<dbReference type="SUPFAM" id="SSF52540">
    <property type="entry name" value="P-loop containing nucleoside triphosphate hydrolases"/>
    <property type="match status" value="1"/>
</dbReference>
<organism evidence="4 5">
    <name type="scientific">Drosophila gunungcola</name>
    <name type="common">fruit fly</name>
    <dbReference type="NCBI Taxonomy" id="103775"/>
    <lineage>
        <taxon>Eukaryota</taxon>
        <taxon>Metazoa</taxon>
        <taxon>Ecdysozoa</taxon>
        <taxon>Arthropoda</taxon>
        <taxon>Hexapoda</taxon>
        <taxon>Insecta</taxon>
        <taxon>Pterygota</taxon>
        <taxon>Neoptera</taxon>
        <taxon>Endopterygota</taxon>
        <taxon>Diptera</taxon>
        <taxon>Brachycera</taxon>
        <taxon>Muscomorpha</taxon>
        <taxon>Ephydroidea</taxon>
        <taxon>Drosophilidae</taxon>
        <taxon>Drosophila</taxon>
        <taxon>Sophophora</taxon>
    </lineage>
</organism>
<keyword evidence="2" id="KW-0808">Transferase</keyword>
<feature type="domain" description="Sulfotransferase" evidence="3">
    <location>
        <begin position="64"/>
        <end position="313"/>
    </location>
</feature>
<dbReference type="OrthoDB" id="205623at2759"/>
<gene>
    <name evidence="4" type="ORF">M5D96_010406</name>
</gene>
<name>A0A9Q0BM29_9MUSC</name>
<accession>A0A9Q0BM29</accession>
<sequence>MYSSRLIESASGAQKFQLQCKGLNGLGPEWVPLQQDWSNRWCTLTERFTEEFVKRIHDFKTRSSDVFVVTFIKSGTTWMQELAWLLLNQIDLNGARNSDLLQRSPFLEESGLHPVALDSIATCDKIQSNPRLIKSHLPAQLLPQEIWTQDRKVIYVARNPRDVVVSTFHYFTGLKISNCSLDDFVDYFIADKVVFTTYWTHVIDFYRMRNEENVFFVTYEEMKRDLENVVRRLSRFLGCQQLSDSEMEKLVNHLSFKNMKGSNFVNYTALQEYTNLNDNFQFMRRGIVGSYKDELSSDSQNKINKWTESFLQEYGIAESDIFGHL</sequence>
<dbReference type="InterPro" id="IPR027417">
    <property type="entry name" value="P-loop_NTPase"/>
</dbReference>
<dbReference type="EMBL" id="JAMKOV010000015">
    <property type="protein sequence ID" value="KAI8036605.1"/>
    <property type="molecule type" value="Genomic_DNA"/>
</dbReference>
<evidence type="ECO:0000256" key="1">
    <source>
        <dbReference type="ARBA" id="ARBA00005771"/>
    </source>
</evidence>
<evidence type="ECO:0000259" key="3">
    <source>
        <dbReference type="Pfam" id="PF00685"/>
    </source>
</evidence>
<protein>
    <recommendedName>
        <fullName evidence="3">Sulfotransferase domain-containing protein</fullName>
    </recommendedName>
</protein>
<dbReference type="PANTHER" id="PTHR11783">
    <property type="entry name" value="SULFOTRANSFERASE SULT"/>
    <property type="match status" value="1"/>
</dbReference>
<reference evidence="4" key="1">
    <citation type="journal article" date="2023" name="Genome Biol. Evol.">
        <title>Long-read-based Genome Assembly of Drosophila gunungcola Reveals Fewer Chemosensory Genes in Flower-breeding Species.</title>
        <authorList>
            <person name="Negi A."/>
            <person name="Liao B.Y."/>
            <person name="Yeh S.D."/>
        </authorList>
    </citation>
    <scope>NUCLEOTIDE SEQUENCE</scope>
    <source>
        <strain evidence="4">Sukarami</strain>
    </source>
</reference>
<comment type="similarity">
    <text evidence="1">Belongs to the sulfotransferase 1 family.</text>
</comment>
<comment type="caution">
    <text evidence="4">The sequence shown here is derived from an EMBL/GenBank/DDBJ whole genome shotgun (WGS) entry which is preliminary data.</text>
</comment>
<dbReference type="Gene3D" id="3.40.50.300">
    <property type="entry name" value="P-loop containing nucleotide triphosphate hydrolases"/>
    <property type="match status" value="1"/>
</dbReference>
<dbReference type="Pfam" id="PF00685">
    <property type="entry name" value="Sulfotransfer_1"/>
    <property type="match status" value="1"/>
</dbReference>
<evidence type="ECO:0000256" key="2">
    <source>
        <dbReference type="ARBA" id="ARBA00022679"/>
    </source>
</evidence>
<dbReference type="GO" id="GO:0008146">
    <property type="term" value="F:sulfotransferase activity"/>
    <property type="evidence" value="ECO:0007669"/>
    <property type="project" value="InterPro"/>
</dbReference>
<dbReference type="InterPro" id="IPR000863">
    <property type="entry name" value="Sulfotransferase_dom"/>
</dbReference>
<keyword evidence="5" id="KW-1185">Reference proteome</keyword>
<dbReference type="Proteomes" id="UP001059596">
    <property type="component" value="Unassembled WGS sequence"/>
</dbReference>
<proteinExistence type="inferred from homology"/>
<evidence type="ECO:0000313" key="4">
    <source>
        <dbReference type="EMBL" id="KAI8036605.1"/>
    </source>
</evidence>
<dbReference type="AlphaFoldDB" id="A0A9Q0BM29"/>
<evidence type="ECO:0000313" key="5">
    <source>
        <dbReference type="Proteomes" id="UP001059596"/>
    </source>
</evidence>